<name>A0A1V9VBI7_9BACT</name>
<dbReference type="AlphaFoldDB" id="A0A1V9VBI7"/>
<proteinExistence type="predicted"/>
<dbReference type="Proteomes" id="UP001164100">
    <property type="component" value="Chromosome"/>
</dbReference>
<dbReference type="Proteomes" id="UP000192599">
    <property type="component" value="Unassembled WGS sequence"/>
</dbReference>
<keyword evidence="1" id="KW-1133">Transmembrane helix</keyword>
<evidence type="ECO:0000313" key="4">
    <source>
        <dbReference type="Proteomes" id="UP000192599"/>
    </source>
</evidence>
<feature type="transmembrane region" description="Helical" evidence="1">
    <location>
        <begin position="7"/>
        <end position="24"/>
    </location>
</feature>
<dbReference type="EMBL" id="LNTC01000078">
    <property type="protein sequence ID" value="OQR41273.1"/>
    <property type="molecule type" value="Genomic_DNA"/>
</dbReference>
<keyword evidence="1" id="KW-0812">Transmembrane</keyword>
<sequence length="336" mass="38729">MGLKSYIISTILLIIVLFGFVHSLELGEYTLSLFGFSETLPVSVWFVLPIIFLSLLTYIHIIFYGLINYFKLRLVDSDLDNMVELIKLKLLNKEHKIGFRTRKQKELANILTQLNLEVPKEIFSSTNEELNKTVAAIQNVNNGIYVDKNLKVDEKSSLGKQNLINKINSQVDFAVDIVKKAEKYDSDIVKVAFLKSLSEKSMTTIKKIYKNVNLDKELTIKLLEKNIENSEFGFENNEILELVKNIKLSKDDYIQLAKKYKNSLNPDVLIELFEKISQEQEEATVAYLYILSEFEMKDKLRENLANREGNDFAPFKALIELKDAGKHYSLESLSYN</sequence>
<organism evidence="2 4">
    <name type="scientific">Aliarcobacter cryaerophilus</name>
    <dbReference type="NCBI Taxonomy" id="28198"/>
    <lineage>
        <taxon>Bacteria</taxon>
        <taxon>Pseudomonadati</taxon>
        <taxon>Campylobacterota</taxon>
        <taxon>Epsilonproteobacteria</taxon>
        <taxon>Campylobacterales</taxon>
        <taxon>Arcobacteraceae</taxon>
        <taxon>Aliarcobacter</taxon>
    </lineage>
</organism>
<evidence type="ECO:0000313" key="3">
    <source>
        <dbReference type="EMBL" id="UYF42830.1"/>
    </source>
</evidence>
<dbReference type="EMBL" id="CP099556">
    <property type="protein sequence ID" value="UYF42830.1"/>
    <property type="molecule type" value="Genomic_DNA"/>
</dbReference>
<keyword evidence="1" id="KW-0472">Membrane</keyword>
<reference evidence="3" key="2">
    <citation type="journal article" date="2022" name="Front. Microbiol.">
        <title>Species classification and novel plasmid identifications in Arcobacter cryaerophilus and Arcobacter cryaerophilus-like organisms.</title>
        <authorList>
            <person name="Zhou G."/>
            <person name="Wang M."/>
            <person name="Wang H."/>
            <person name="Chen X."/>
            <person name="Gu Y."/>
            <person name="Shao Z."/>
            <person name="Zhang J."/>
            <person name="Zhang M."/>
        </authorList>
    </citation>
    <scope>NUCLEOTIDE SEQUENCE</scope>
    <source>
        <strain evidence="3">ICDCAC48</strain>
    </source>
</reference>
<protein>
    <submittedName>
        <fullName evidence="2">Uncharacterized protein</fullName>
    </submittedName>
</protein>
<reference evidence="2 4" key="1">
    <citation type="submission" date="2017-04" db="EMBL/GenBank/DDBJ databases">
        <title>Accumulation and expression of multiple antibiotic resistance genes in Arcobacter cryaerophilus that thrives in sewage.</title>
        <authorList>
            <person name="Millar J.A."/>
            <person name="Raghavan R."/>
        </authorList>
    </citation>
    <scope>NUCLEOTIDE SEQUENCE [LARGE SCALE GENOMIC DNA]</scope>
    <source>
        <strain evidence="2 4">AZT-1</strain>
    </source>
</reference>
<evidence type="ECO:0000313" key="2">
    <source>
        <dbReference type="EMBL" id="OQR41273.1"/>
    </source>
</evidence>
<dbReference type="RefSeq" id="WP_066219391.1">
    <property type="nucleotide sequence ID" value="NZ_CP026656.1"/>
</dbReference>
<feature type="transmembrane region" description="Helical" evidence="1">
    <location>
        <begin position="44"/>
        <end position="67"/>
    </location>
</feature>
<accession>A0A1V9VBI7</accession>
<evidence type="ECO:0000256" key="1">
    <source>
        <dbReference type="SAM" id="Phobius"/>
    </source>
</evidence>
<gene>
    <name evidence="2" type="ORF">AS859_06675</name>
    <name evidence="3" type="ORF">NGX11_07935</name>
</gene>